<name>A0A5S4V8P1_9MICO</name>
<gene>
    <name evidence="1" type="ORF">FYC51_14900</name>
</gene>
<comment type="caution">
    <text evidence="1">The sequence shown here is derived from an EMBL/GenBank/DDBJ whole genome shotgun (WGS) entry which is preliminary data.</text>
</comment>
<proteinExistence type="predicted"/>
<dbReference type="AlphaFoldDB" id="A0A5S4V8P1"/>
<dbReference type="Proteomes" id="UP000325243">
    <property type="component" value="Unassembled WGS sequence"/>
</dbReference>
<evidence type="ECO:0000313" key="2">
    <source>
        <dbReference type="Proteomes" id="UP000325243"/>
    </source>
</evidence>
<dbReference type="EMBL" id="VSSB01000002">
    <property type="protein sequence ID" value="TYL50485.1"/>
    <property type="molecule type" value="Genomic_DNA"/>
</dbReference>
<evidence type="ECO:0000313" key="1">
    <source>
        <dbReference type="EMBL" id="TYL50485.1"/>
    </source>
</evidence>
<protein>
    <recommendedName>
        <fullName evidence="3">DUF1918 domain-containing protein</fullName>
    </recommendedName>
</protein>
<evidence type="ECO:0008006" key="3">
    <source>
        <dbReference type="Google" id="ProtNLM"/>
    </source>
</evidence>
<accession>A0A5S4V8P1</accession>
<dbReference type="RefSeq" id="WP_148734586.1">
    <property type="nucleotide sequence ID" value="NZ_VSSB01000002.1"/>
</dbReference>
<reference evidence="1 2" key="1">
    <citation type="submission" date="2019-08" db="EMBL/GenBank/DDBJ databases">
        <authorList>
            <person name="Hu J."/>
        </authorList>
    </citation>
    <scope>NUCLEOTIDE SEQUENCE [LARGE SCALE GENOMIC DNA]</scope>
    <source>
        <strain evidence="1 2">NEAU-184</strain>
    </source>
</reference>
<keyword evidence="2" id="KW-1185">Reference proteome</keyword>
<organism evidence="1 2">
    <name type="scientific">Agromyces mariniharenae</name>
    <dbReference type="NCBI Taxonomy" id="2604423"/>
    <lineage>
        <taxon>Bacteria</taxon>
        <taxon>Bacillati</taxon>
        <taxon>Actinomycetota</taxon>
        <taxon>Actinomycetes</taxon>
        <taxon>Micrococcales</taxon>
        <taxon>Microbacteriaceae</taxon>
        <taxon>Agromyces</taxon>
    </lineage>
</organism>
<sequence>MTTIDHPRIDPVRTESAPTELAQTRQLVVGDMLVNAAGSEYEVTKLARLGRGIRVHYLTRDGRQGRFTSAPEAIVRRRDAERAERAS</sequence>